<dbReference type="CDD" id="cd00082">
    <property type="entry name" value="HisKA"/>
    <property type="match status" value="1"/>
</dbReference>
<keyword evidence="5" id="KW-1133">Transmembrane helix</keyword>
<feature type="modified residue" description="4-aspartylphosphate" evidence="4">
    <location>
        <position position="936"/>
    </location>
</feature>
<dbReference type="PANTHER" id="PTHR43547:SF2">
    <property type="entry name" value="HYBRID SIGNAL TRANSDUCTION HISTIDINE KINASE C"/>
    <property type="match status" value="1"/>
</dbReference>
<dbReference type="Gene3D" id="2.10.70.100">
    <property type="match status" value="1"/>
</dbReference>
<dbReference type="Pfam" id="PF08447">
    <property type="entry name" value="PAS_3"/>
    <property type="match status" value="1"/>
</dbReference>
<feature type="transmembrane region" description="Helical" evidence="5">
    <location>
        <begin position="288"/>
        <end position="309"/>
    </location>
</feature>
<evidence type="ECO:0000256" key="4">
    <source>
        <dbReference type="PROSITE-ProRule" id="PRU00169"/>
    </source>
</evidence>
<dbReference type="SUPFAM" id="SSF55785">
    <property type="entry name" value="PYP-like sensor domain (PAS domain)"/>
    <property type="match status" value="2"/>
</dbReference>
<dbReference type="GO" id="GO:0005524">
    <property type="term" value="F:ATP binding"/>
    <property type="evidence" value="ECO:0007669"/>
    <property type="project" value="UniProtKB-KW"/>
</dbReference>
<dbReference type="Gene3D" id="1.10.287.130">
    <property type="match status" value="1"/>
</dbReference>
<name>A0ABV2CUD6_9RHOO</name>
<dbReference type="Gene3D" id="3.30.450.20">
    <property type="entry name" value="PAS domain"/>
    <property type="match status" value="2"/>
</dbReference>
<reference evidence="9 10" key="1">
    <citation type="submission" date="2024-07" db="EMBL/GenBank/DDBJ databases">
        <title>Uliginosibacterium paludis KCTC:42655.</title>
        <authorList>
            <person name="Kim M.K."/>
        </authorList>
    </citation>
    <scope>NUCLEOTIDE SEQUENCE [LARGE SCALE GENOMIC DNA]</scope>
    <source>
        <strain evidence="9 10">KCTC 42655</strain>
    </source>
</reference>
<dbReference type="InterPro" id="IPR000700">
    <property type="entry name" value="PAS-assoc_C"/>
</dbReference>
<feature type="domain" description="Histidine kinase" evidence="6">
    <location>
        <begin position="656"/>
        <end position="869"/>
    </location>
</feature>
<dbReference type="SUPFAM" id="SSF47384">
    <property type="entry name" value="Homodimeric domain of signal transducing histidine kinase"/>
    <property type="match status" value="1"/>
</dbReference>
<dbReference type="PROSITE" id="PS50110">
    <property type="entry name" value="RESPONSE_REGULATORY"/>
    <property type="match status" value="1"/>
</dbReference>
<dbReference type="InterPro" id="IPR011006">
    <property type="entry name" value="CheY-like_superfamily"/>
</dbReference>
<sequence length="1000" mass="110571">MGSRLRFMPPRWLRWPTASLRNYLTVMTLVAAVPISALMAYNLFDQIRSQDRRLYEGMQRASGMLAQSVSRELNATIDTLTLLSYSVELQRFLPFSFEEAVFRRRLWRESWHSVYLRSAQGAVLFDTDRPGKPSAGEHAAASGLPVMEISRPVVSGLIPAGERWPAHTTVEVPVMINNTASYVLGVRIPARAWQELIDSAGLNPSDLSVLYDGDWRITAHSEQPGQLVGQRETVNLALLSARPLGTGHFRSGDGQYSYVAWETLPVAGWRVLVGTPSAPIDQAYYQSILAALGTILACLLLGVTLALLVSRQMTRPLGLLAGNKLNRLEGRIPVREIAQLRDALSAARRQDEHAHAVIRRNRDEISRRMAEFETLFASCPIGLSFAEDRACLSVQHNVAMQAIFRTHVGTGVQPQVKFLHQGRSLQMEELPLQRAAARGEPTYGMELEIRVEGRAPAFAIVNAVPLRDAQGSSRGAISAAVDITTRKQAEARLILAEQRLRESQHLIDLAQESGQVGFFHYRVDNGKFSWTPGQAGLFGFLDESGLERLRTWTRRISRGSWIRFGRLLIDALRQRHDVANIEYCVFLPDGEAVWLSSRVRLIYGTHGRLEHVIGVTLDMTEQKNAERERSQLIAWEKEARIQAEKANRAKDEFLAMLGHELRNPLAAIASGVEVLNRVEGDSDVARSARRIIERQTRHLAHMMDDLMDVARVLSGQKVEMAPLELSCLVQRVISSMQMAGGFDKHALESCFEEVWVSGNPIRIEQIVTNLLTNATKYTPAGGRIVVRVMPRDGRAMLEVEDNGVGIPDELLPRVFDLFVQGERTLDRRQGGMGIGLTLVQRLVEMHRGQIAVRDAGPGTIMSVLLPAIDAPGKTRAEVTSPRSRPQRIVVVEDNADVLEGLQTALALEGHSVRTARDGVSGLALILAEKPDVAIVDVGLPGLTGYELAQRARQAGFSGRLLAVSGYGRARDRKLAGEAGFDRHFLKPVRSADLVAAINAG</sequence>
<dbReference type="SMART" id="SM00448">
    <property type="entry name" value="REC"/>
    <property type="match status" value="1"/>
</dbReference>
<dbReference type="Pfam" id="PF00512">
    <property type="entry name" value="HisKA"/>
    <property type="match status" value="1"/>
</dbReference>
<dbReference type="InterPro" id="IPR013655">
    <property type="entry name" value="PAS_fold_3"/>
</dbReference>
<evidence type="ECO:0000259" key="7">
    <source>
        <dbReference type="PROSITE" id="PS50110"/>
    </source>
</evidence>
<evidence type="ECO:0000256" key="1">
    <source>
        <dbReference type="ARBA" id="ARBA00000085"/>
    </source>
</evidence>
<keyword evidence="3 4" id="KW-0597">Phosphoprotein</keyword>
<keyword evidence="9" id="KW-0547">Nucleotide-binding</keyword>
<dbReference type="InterPro" id="IPR035965">
    <property type="entry name" value="PAS-like_dom_sf"/>
</dbReference>
<proteinExistence type="predicted"/>
<dbReference type="InterPro" id="IPR005467">
    <property type="entry name" value="His_kinase_dom"/>
</dbReference>
<keyword evidence="10" id="KW-1185">Reference proteome</keyword>
<dbReference type="InterPro" id="IPR001789">
    <property type="entry name" value="Sig_transdc_resp-reg_receiver"/>
</dbReference>
<dbReference type="InterPro" id="IPR004358">
    <property type="entry name" value="Sig_transdc_His_kin-like_C"/>
</dbReference>
<evidence type="ECO:0000256" key="3">
    <source>
        <dbReference type="ARBA" id="ARBA00022553"/>
    </source>
</evidence>
<feature type="domain" description="PAC" evidence="8">
    <location>
        <begin position="579"/>
        <end position="631"/>
    </location>
</feature>
<feature type="transmembrane region" description="Helical" evidence="5">
    <location>
        <begin position="20"/>
        <end position="44"/>
    </location>
</feature>
<evidence type="ECO:0000256" key="5">
    <source>
        <dbReference type="SAM" id="Phobius"/>
    </source>
</evidence>
<keyword evidence="5" id="KW-0472">Membrane</keyword>
<dbReference type="PROSITE" id="PS50113">
    <property type="entry name" value="PAC"/>
    <property type="match status" value="2"/>
</dbReference>
<dbReference type="InterPro" id="IPR036097">
    <property type="entry name" value="HisK_dim/P_sf"/>
</dbReference>
<dbReference type="CDD" id="cd18774">
    <property type="entry name" value="PDC2_HK_sensor"/>
    <property type="match status" value="1"/>
</dbReference>
<evidence type="ECO:0000259" key="8">
    <source>
        <dbReference type="PROSITE" id="PS50113"/>
    </source>
</evidence>
<dbReference type="Pfam" id="PF02518">
    <property type="entry name" value="HATPase_c"/>
    <property type="match status" value="1"/>
</dbReference>
<accession>A0ABV2CUD6</accession>
<gene>
    <name evidence="9" type="ORF">ABVT11_14555</name>
</gene>
<dbReference type="EC" id="2.7.13.3" evidence="2"/>
<dbReference type="SUPFAM" id="SSF52172">
    <property type="entry name" value="CheY-like"/>
    <property type="match status" value="1"/>
</dbReference>
<comment type="catalytic activity">
    <reaction evidence="1">
        <text>ATP + protein L-histidine = ADP + protein N-phospho-L-histidine.</text>
        <dbReference type="EC" id="2.7.13.3"/>
    </reaction>
</comment>
<dbReference type="PANTHER" id="PTHR43547">
    <property type="entry name" value="TWO-COMPONENT HISTIDINE KINASE"/>
    <property type="match status" value="1"/>
</dbReference>
<dbReference type="EMBL" id="JBEWLZ010000009">
    <property type="protein sequence ID" value="MET1491057.1"/>
    <property type="molecule type" value="Genomic_DNA"/>
</dbReference>
<organism evidence="9 10">
    <name type="scientific">Uliginosibacterium paludis</name>
    <dbReference type="NCBI Taxonomy" id="1615952"/>
    <lineage>
        <taxon>Bacteria</taxon>
        <taxon>Pseudomonadati</taxon>
        <taxon>Pseudomonadota</taxon>
        <taxon>Betaproteobacteria</taxon>
        <taxon>Rhodocyclales</taxon>
        <taxon>Zoogloeaceae</taxon>
        <taxon>Uliginosibacterium</taxon>
    </lineage>
</organism>
<dbReference type="InterPro" id="IPR036890">
    <property type="entry name" value="HATPase_C_sf"/>
</dbReference>
<evidence type="ECO:0000256" key="2">
    <source>
        <dbReference type="ARBA" id="ARBA00012438"/>
    </source>
</evidence>
<dbReference type="Proteomes" id="UP001548590">
    <property type="component" value="Unassembled WGS sequence"/>
</dbReference>
<dbReference type="RefSeq" id="WP_345928867.1">
    <property type="nucleotide sequence ID" value="NZ_JBDIVF010000007.1"/>
</dbReference>
<feature type="domain" description="Response regulatory" evidence="7">
    <location>
        <begin position="887"/>
        <end position="1000"/>
    </location>
</feature>
<dbReference type="Gene3D" id="3.30.565.10">
    <property type="entry name" value="Histidine kinase-like ATPase, C-terminal domain"/>
    <property type="match status" value="1"/>
</dbReference>
<feature type="domain" description="PAC" evidence="8">
    <location>
        <begin position="443"/>
        <end position="495"/>
    </location>
</feature>
<comment type="caution">
    <text evidence="9">The sequence shown here is derived from an EMBL/GenBank/DDBJ whole genome shotgun (WGS) entry which is preliminary data.</text>
</comment>
<dbReference type="SMART" id="SM00388">
    <property type="entry name" value="HisKA"/>
    <property type="match status" value="1"/>
</dbReference>
<protein>
    <recommendedName>
        <fullName evidence="2">histidine kinase</fullName>
        <ecNumber evidence="2">2.7.13.3</ecNumber>
    </recommendedName>
</protein>
<dbReference type="InterPro" id="IPR003594">
    <property type="entry name" value="HATPase_dom"/>
</dbReference>
<dbReference type="SUPFAM" id="SSF55874">
    <property type="entry name" value="ATPase domain of HSP90 chaperone/DNA topoisomerase II/histidine kinase"/>
    <property type="match status" value="1"/>
</dbReference>
<keyword evidence="5" id="KW-0812">Transmembrane</keyword>
<evidence type="ECO:0000313" key="9">
    <source>
        <dbReference type="EMBL" id="MET1491057.1"/>
    </source>
</evidence>
<keyword evidence="9" id="KW-0067">ATP-binding</keyword>
<dbReference type="Pfam" id="PF00072">
    <property type="entry name" value="Response_reg"/>
    <property type="match status" value="1"/>
</dbReference>
<dbReference type="Gene3D" id="3.40.50.2300">
    <property type="match status" value="1"/>
</dbReference>
<dbReference type="CDD" id="cd00075">
    <property type="entry name" value="HATPase"/>
    <property type="match status" value="1"/>
</dbReference>
<evidence type="ECO:0000313" key="10">
    <source>
        <dbReference type="Proteomes" id="UP001548590"/>
    </source>
</evidence>
<dbReference type="SMART" id="SM00387">
    <property type="entry name" value="HATPase_c"/>
    <property type="match status" value="1"/>
</dbReference>
<dbReference type="PROSITE" id="PS50109">
    <property type="entry name" value="HIS_KIN"/>
    <property type="match status" value="1"/>
</dbReference>
<dbReference type="InterPro" id="IPR003661">
    <property type="entry name" value="HisK_dim/P_dom"/>
</dbReference>
<evidence type="ECO:0000259" key="6">
    <source>
        <dbReference type="PROSITE" id="PS50109"/>
    </source>
</evidence>
<dbReference type="PRINTS" id="PR00344">
    <property type="entry name" value="BCTRLSENSOR"/>
</dbReference>